<sequence>MAEKGMTSLYVGDLEPSVTDSELFDAFSHAGYVSSVRVCKDPTTWISLGYGYVTFDYPHDGNFFNKPPCKCLYPI</sequence>
<protein>
    <recommendedName>
        <fullName evidence="2">RRM domain-containing protein</fullName>
    </recommendedName>
</protein>
<dbReference type="InterPro" id="IPR035979">
    <property type="entry name" value="RBD_domain_sf"/>
</dbReference>
<dbReference type="Pfam" id="PF00076">
    <property type="entry name" value="RRM_1"/>
    <property type="match status" value="1"/>
</dbReference>
<keyword evidence="1" id="KW-0694">RNA-binding</keyword>
<dbReference type="SMART" id="SM00360">
    <property type="entry name" value="RRM"/>
    <property type="match status" value="1"/>
</dbReference>
<dbReference type="InterPro" id="IPR012677">
    <property type="entry name" value="Nucleotide-bd_a/b_plait_sf"/>
</dbReference>
<evidence type="ECO:0000256" key="1">
    <source>
        <dbReference type="PROSITE-ProRule" id="PRU00176"/>
    </source>
</evidence>
<reference evidence="3" key="1">
    <citation type="submission" date="2019-07" db="EMBL/GenBank/DDBJ databases">
        <authorList>
            <person name="Dittberner H."/>
        </authorList>
    </citation>
    <scope>NUCLEOTIDE SEQUENCE [LARGE SCALE GENOMIC DNA]</scope>
</reference>
<name>A0A565B972_9BRAS</name>
<dbReference type="PROSITE" id="PS50102">
    <property type="entry name" value="RRM"/>
    <property type="match status" value="1"/>
</dbReference>
<proteinExistence type="predicted"/>
<dbReference type="Gene3D" id="3.30.70.330">
    <property type="match status" value="1"/>
</dbReference>
<accession>A0A565B972</accession>
<gene>
    <name evidence="3" type="ORF">ANE_LOCUS8653</name>
</gene>
<dbReference type="OrthoDB" id="1928326at2759"/>
<dbReference type="Proteomes" id="UP000489600">
    <property type="component" value="Unassembled WGS sequence"/>
</dbReference>
<evidence type="ECO:0000313" key="3">
    <source>
        <dbReference type="EMBL" id="VVA98208.1"/>
    </source>
</evidence>
<organism evidence="3 4">
    <name type="scientific">Arabis nemorensis</name>
    <dbReference type="NCBI Taxonomy" id="586526"/>
    <lineage>
        <taxon>Eukaryota</taxon>
        <taxon>Viridiplantae</taxon>
        <taxon>Streptophyta</taxon>
        <taxon>Embryophyta</taxon>
        <taxon>Tracheophyta</taxon>
        <taxon>Spermatophyta</taxon>
        <taxon>Magnoliopsida</taxon>
        <taxon>eudicotyledons</taxon>
        <taxon>Gunneridae</taxon>
        <taxon>Pentapetalae</taxon>
        <taxon>rosids</taxon>
        <taxon>malvids</taxon>
        <taxon>Brassicales</taxon>
        <taxon>Brassicaceae</taxon>
        <taxon>Arabideae</taxon>
        <taxon>Arabis</taxon>
    </lineage>
</organism>
<dbReference type="SUPFAM" id="SSF54928">
    <property type="entry name" value="RNA-binding domain, RBD"/>
    <property type="match status" value="1"/>
</dbReference>
<evidence type="ECO:0000259" key="2">
    <source>
        <dbReference type="PROSITE" id="PS50102"/>
    </source>
</evidence>
<dbReference type="AlphaFoldDB" id="A0A565B972"/>
<dbReference type="EMBL" id="CABITT030000003">
    <property type="protein sequence ID" value="VVA98208.1"/>
    <property type="molecule type" value="Genomic_DNA"/>
</dbReference>
<dbReference type="InterPro" id="IPR000504">
    <property type="entry name" value="RRM_dom"/>
</dbReference>
<comment type="caution">
    <text evidence="3">The sequence shown here is derived from an EMBL/GenBank/DDBJ whole genome shotgun (WGS) entry which is preliminary data.</text>
</comment>
<dbReference type="InterPro" id="IPR050441">
    <property type="entry name" value="RBM"/>
</dbReference>
<dbReference type="GO" id="GO:0003723">
    <property type="term" value="F:RNA binding"/>
    <property type="evidence" value="ECO:0007669"/>
    <property type="project" value="UniProtKB-UniRule"/>
</dbReference>
<feature type="domain" description="RRM" evidence="2">
    <location>
        <begin position="7"/>
        <end position="60"/>
    </location>
</feature>
<dbReference type="PANTHER" id="PTHR48034">
    <property type="entry name" value="TRANSFORMER-2 SEX-DETERMINING PROTEIN-RELATED"/>
    <property type="match status" value="1"/>
</dbReference>
<keyword evidence="4" id="KW-1185">Reference proteome</keyword>
<evidence type="ECO:0000313" key="4">
    <source>
        <dbReference type="Proteomes" id="UP000489600"/>
    </source>
</evidence>